<reference evidence="1 2" key="1">
    <citation type="submission" date="2020-06" db="EMBL/GenBank/DDBJ databases">
        <title>REHAB project genomes.</title>
        <authorList>
            <person name="Shaw L.P."/>
        </authorList>
    </citation>
    <scope>NUCLEOTIDE SEQUENCE [LARGE SCALE GENOMIC DNA]</scope>
    <source>
        <strain evidence="1 2">RHBSTW-00604</strain>
    </source>
</reference>
<dbReference type="SUPFAM" id="SSF55874">
    <property type="entry name" value="ATPase domain of HSP90 chaperone/DNA topoisomerase II/histidine kinase"/>
    <property type="match status" value="1"/>
</dbReference>
<dbReference type="RefSeq" id="WP_000717846.1">
    <property type="nucleotide sequence ID" value="NZ_CP056697.1"/>
</dbReference>
<name>A0A7W3FZW6_9ESCH</name>
<dbReference type="Proteomes" id="UP000518474">
    <property type="component" value="Unassembled WGS sequence"/>
</dbReference>
<sequence length="363" mass="41432">MKKIEKLFTEVIRKLRHKKFMRSIASKRSTTERKLKRNGSLKKISPEKILAPTILDIYKAEYHENVVNFIEKIENKAKTGNKKIYICFRNTIHISAAAGLFLLAKLETLKSNHKGLKYIVAKPPIKTSSKGEQHVVDSVLNRIGIYAALGVKSREMRETPSVKCWEVIRGELVDSEIAGNLLETITERMGTDYTDLYRPLIEAMSNSVEHAYRDDLYDSNKNNNKNKWWCFAAIMNNKLILLICDLGVGIPKTLKLTQGEKVLAKLTEFLGKPLVLDSEHIKASLQVKRTRTKLGYRGKGGTDLQSIIENFENAQLRIISNKGNYRYTHRKKARPELMWDAKHSINGTIVEWSVPLPNEGDPQ</sequence>
<evidence type="ECO:0000313" key="1">
    <source>
        <dbReference type="EMBL" id="MBA7899417.1"/>
    </source>
</evidence>
<dbReference type="EMBL" id="JABXPT010000006">
    <property type="protein sequence ID" value="MBA7899417.1"/>
    <property type="molecule type" value="Genomic_DNA"/>
</dbReference>
<accession>A0A7W3FZW6</accession>
<dbReference type="AlphaFoldDB" id="A0A7W3FZW6"/>
<proteinExistence type="predicted"/>
<dbReference type="InterPro" id="IPR036890">
    <property type="entry name" value="HATPase_C_sf"/>
</dbReference>
<gene>
    <name evidence="1" type="ORF">HV245_14825</name>
</gene>
<comment type="caution">
    <text evidence="1">The sequence shown here is derived from an EMBL/GenBank/DDBJ whole genome shotgun (WGS) entry which is preliminary data.</text>
</comment>
<protein>
    <recommendedName>
        <fullName evidence="3">ATP-binding protein</fullName>
    </recommendedName>
</protein>
<evidence type="ECO:0000313" key="2">
    <source>
        <dbReference type="Proteomes" id="UP000518474"/>
    </source>
</evidence>
<evidence type="ECO:0008006" key="3">
    <source>
        <dbReference type="Google" id="ProtNLM"/>
    </source>
</evidence>
<organism evidence="1 2">
    <name type="scientific">Escherichia marmotae</name>
    <dbReference type="NCBI Taxonomy" id="1499973"/>
    <lineage>
        <taxon>Bacteria</taxon>
        <taxon>Pseudomonadati</taxon>
        <taxon>Pseudomonadota</taxon>
        <taxon>Gammaproteobacteria</taxon>
        <taxon>Enterobacterales</taxon>
        <taxon>Enterobacteriaceae</taxon>
        <taxon>Escherichia</taxon>
    </lineage>
</organism>